<comment type="caution">
    <text evidence="5">The sequence shown here is derived from an EMBL/GenBank/DDBJ whole genome shotgun (WGS) entry which is preliminary data.</text>
</comment>
<feature type="region of interest" description="Disordered" evidence="3">
    <location>
        <begin position="380"/>
        <end position="401"/>
    </location>
</feature>
<dbReference type="SUPFAM" id="SSF81383">
    <property type="entry name" value="F-box domain"/>
    <property type="match status" value="1"/>
</dbReference>
<reference evidence="5" key="1">
    <citation type="submission" date="2014-01" db="EMBL/GenBank/DDBJ databases">
        <title>The genome of the white-rot fungus Pycnoporus cinnabarinus: a basidiomycete model with a versatile arsenal for lignocellulosic biomass breakdown.</title>
        <authorList>
            <person name="Levasseur A."/>
            <person name="Lomascolo A."/>
            <person name="Ruiz-Duenas F.J."/>
            <person name="Uzan E."/>
            <person name="Piumi F."/>
            <person name="Kues U."/>
            <person name="Ram A.F.J."/>
            <person name="Murat C."/>
            <person name="Haon M."/>
            <person name="Benoit I."/>
            <person name="Arfi Y."/>
            <person name="Chevret D."/>
            <person name="Drula E."/>
            <person name="Kwon M.J."/>
            <person name="Gouret P."/>
            <person name="Lesage-Meessen L."/>
            <person name="Lombard V."/>
            <person name="Mariette J."/>
            <person name="Noirot C."/>
            <person name="Park J."/>
            <person name="Patyshakuliyeva A."/>
            <person name="Wieneger R.A.B."/>
            <person name="Wosten H.A.B."/>
            <person name="Martin F."/>
            <person name="Coutinho P.M."/>
            <person name="de Vries R."/>
            <person name="Martinez A.T."/>
            <person name="Klopp C."/>
            <person name="Pontarotti P."/>
            <person name="Henrissat B."/>
            <person name="Record E."/>
        </authorList>
    </citation>
    <scope>NUCLEOTIDE SEQUENCE [LARGE SCALE GENOMIC DNA]</scope>
    <source>
        <strain evidence="5">BRFM137</strain>
    </source>
</reference>
<dbReference type="PANTHER" id="PTHR10706:SF130">
    <property type="entry name" value="F-BOX ONLY PROTEIN 31"/>
    <property type="match status" value="1"/>
</dbReference>
<dbReference type="PROSITE" id="PS50181">
    <property type="entry name" value="FBOX"/>
    <property type="match status" value="1"/>
</dbReference>
<dbReference type="AlphaFoldDB" id="A0A060S687"/>
<dbReference type="GO" id="GO:0016567">
    <property type="term" value="P:protein ubiquitination"/>
    <property type="evidence" value="ECO:0007669"/>
    <property type="project" value="UniProtKB-UniPathway"/>
</dbReference>
<dbReference type="PANTHER" id="PTHR10706">
    <property type="entry name" value="F-BOX FAMILY PROTEIN"/>
    <property type="match status" value="1"/>
</dbReference>
<keyword evidence="6" id="KW-1185">Reference proteome</keyword>
<dbReference type="OMA" id="PWVRMDG"/>
<comment type="pathway">
    <text evidence="1">Protein modification; protein ubiquitination.</text>
</comment>
<evidence type="ECO:0000256" key="3">
    <source>
        <dbReference type="SAM" id="MobiDB-lite"/>
    </source>
</evidence>
<sequence>MSSVLSLPYDVLREILTGLSAVDVLSFLRVSRRLYYPLIDDDSTWHTFCARYGVADPSAFGRRSFRTIYGRLLHRYGALLGPWCSDYPCRGNIVEFRLVPDNWLRGGEWIMIGEVWEFKRKAHSQPEYPCYTEFVQIGFTLPKRATRQTANDVHISWHLRSERDLGFLVHNGIPPPWVRMDGNGRLATPSLHVIAPSDQKVATDVDHILNINEMFPTVPWYDAVRGVPRLPQEGPPPLKKESSSRWYDSWSDHAVHYVPGVAKPAAIAFFPPPAGKECDVRVNGLHNPPHYFSIYFEHAVSRYYPLRHPEKMGDDPASSEWRAETLEGLWLGDYGVHGTECLFLEYDAVESVVRAWKITGDAHVPRGVCSWEIELKRPTSDFGPSRRSYEGQGTLAPRGFV</sequence>
<evidence type="ECO:0000313" key="5">
    <source>
        <dbReference type="EMBL" id="CDO70002.1"/>
    </source>
</evidence>
<dbReference type="CDD" id="cd09917">
    <property type="entry name" value="F-box_SF"/>
    <property type="match status" value="1"/>
</dbReference>
<dbReference type="STRING" id="5643.A0A060S687"/>
<proteinExistence type="predicted"/>
<protein>
    <recommendedName>
        <fullName evidence="4">F-box domain-containing protein</fullName>
    </recommendedName>
</protein>
<dbReference type="OrthoDB" id="722566at2759"/>
<dbReference type="EMBL" id="CCBP010000062">
    <property type="protein sequence ID" value="CDO70002.1"/>
    <property type="molecule type" value="Genomic_DNA"/>
</dbReference>
<evidence type="ECO:0000313" key="6">
    <source>
        <dbReference type="Proteomes" id="UP000029665"/>
    </source>
</evidence>
<evidence type="ECO:0000256" key="2">
    <source>
        <dbReference type="ARBA" id="ARBA00022786"/>
    </source>
</evidence>
<dbReference type="InterPro" id="IPR045048">
    <property type="entry name" value="FBXO31/39"/>
</dbReference>
<evidence type="ECO:0000259" key="4">
    <source>
        <dbReference type="PROSITE" id="PS50181"/>
    </source>
</evidence>
<name>A0A060S687_PYCCI</name>
<dbReference type="UniPathway" id="UPA00143"/>
<dbReference type="Proteomes" id="UP000029665">
    <property type="component" value="Unassembled WGS sequence"/>
</dbReference>
<dbReference type="HOGENOM" id="CLU_042699_0_0_1"/>
<feature type="domain" description="F-box" evidence="4">
    <location>
        <begin position="1"/>
        <end position="48"/>
    </location>
</feature>
<gene>
    <name evidence="5" type="ORF">BN946_scf184354.g4</name>
</gene>
<dbReference type="Pfam" id="PF12014">
    <property type="entry name" value="Cyclin_D1_bind"/>
    <property type="match status" value="1"/>
</dbReference>
<dbReference type="SMART" id="SM00256">
    <property type="entry name" value="FBOX"/>
    <property type="match status" value="1"/>
</dbReference>
<evidence type="ECO:0000256" key="1">
    <source>
        <dbReference type="ARBA" id="ARBA00004906"/>
    </source>
</evidence>
<dbReference type="Gene3D" id="1.20.1280.50">
    <property type="match status" value="1"/>
</dbReference>
<organism evidence="5 6">
    <name type="scientific">Pycnoporus cinnabarinus</name>
    <name type="common">Cinnabar-red polypore</name>
    <name type="synonym">Trametes cinnabarina</name>
    <dbReference type="NCBI Taxonomy" id="5643"/>
    <lineage>
        <taxon>Eukaryota</taxon>
        <taxon>Fungi</taxon>
        <taxon>Dikarya</taxon>
        <taxon>Basidiomycota</taxon>
        <taxon>Agaricomycotina</taxon>
        <taxon>Agaricomycetes</taxon>
        <taxon>Polyporales</taxon>
        <taxon>Polyporaceae</taxon>
        <taxon>Trametes</taxon>
    </lineage>
</organism>
<accession>A0A060S687</accession>
<dbReference type="InterPro" id="IPR001810">
    <property type="entry name" value="F-box_dom"/>
</dbReference>
<keyword evidence="2" id="KW-0833">Ubl conjugation pathway</keyword>
<dbReference type="Pfam" id="PF12937">
    <property type="entry name" value="F-box-like"/>
    <property type="match status" value="1"/>
</dbReference>
<dbReference type="InterPro" id="IPR036047">
    <property type="entry name" value="F-box-like_dom_sf"/>
</dbReference>